<comment type="subcellular location">
    <subcellularLocation>
        <location evidence="1">Membrane</location>
        <topology evidence="1">Multi-pass membrane protein</topology>
    </subcellularLocation>
</comment>
<gene>
    <name evidence="7" type="ORF">SBOR_6067</name>
</gene>
<feature type="transmembrane region" description="Helical" evidence="6">
    <location>
        <begin position="44"/>
        <end position="67"/>
    </location>
</feature>
<keyword evidence="3 6" id="KW-0812">Transmembrane</keyword>
<feature type="transmembrane region" description="Helical" evidence="6">
    <location>
        <begin position="103"/>
        <end position="128"/>
    </location>
</feature>
<keyword evidence="4 6" id="KW-1133">Transmembrane helix</keyword>
<evidence type="ECO:0000256" key="5">
    <source>
        <dbReference type="ARBA" id="ARBA00023136"/>
    </source>
</evidence>
<feature type="transmembrane region" description="Helical" evidence="6">
    <location>
        <begin position="212"/>
        <end position="232"/>
    </location>
</feature>
<dbReference type="AlphaFoldDB" id="W9CG44"/>
<dbReference type="InterPro" id="IPR051633">
    <property type="entry name" value="AceTr"/>
</dbReference>
<dbReference type="HOGENOM" id="CLU_051062_2_0_1"/>
<dbReference type="Pfam" id="PF01184">
    <property type="entry name" value="Gpr1_Fun34_YaaH"/>
    <property type="match status" value="1"/>
</dbReference>
<dbReference type="GO" id="GO:0005886">
    <property type="term" value="C:plasma membrane"/>
    <property type="evidence" value="ECO:0007669"/>
    <property type="project" value="TreeGrafter"/>
</dbReference>
<comment type="caution">
    <text evidence="7">The sequence shown here is derived from an EMBL/GenBank/DDBJ whole genome shotgun (WGS) entry which is preliminary data.</text>
</comment>
<evidence type="ECO:0000256" key="2">
    <source>
        <dbReference type="ARBA" id="ARBA00005587"/>
    </source>
</evidence>
<protein>
    <submittedName>
        <fullName evidence="7">Acetate transporter</fullName>
    </submittedName>
</protein>
<name>W9CG44_SCLBF</name>
<keyword evidence="8" id="KW-1185">Reference proteome</keyword>
<reference evidence="7 8" key="1">
    <citation type="journal article" date="2014" name="Genome Announc.">
        <title>Draft genome sequence of Sclerotinia borealis, a psychrophilic plant pathogenic fungus.</title>
        <authorList>
            <person name="Mardanov A.V."/>
            <person name="Beletsky A.V."/>
            <person name="Kadnikov V.V."/>
            <person name="Ignatov A.N."/>
            <person name="Ravin N.V."/>
        </authorList>
    </citation>
    <scope>NUCLEOTIDE SEQUENCE [LARGE SCALE GENOMIC DNA]</scope>
    <source>
        <strain evidence="8">F-4157</strain>
    </source>
</reference>
<dbReference type="PANTHER" id="PTHR31123:SF7">
    <property type="entry name" value="MARVEL DOMAIN-CONTAINING PROTEIN"/>
    <property type="match status" value="1"/>
</dbReference>
<feature type="transmembrane region" description="Helical" evidence="6">
    <location>
        <begin position="163"/>
        <end position="192"/>
    </location>
</feature>
<evidence type="ECO:0000256" key="6">
    <source>
        <dbReference type="SAM" id="Phobius"/>
    </source>
</evidence>
<sequence length="274" mass="29836">MVDIIGSKDLESGHIKDTQAESLRGYSIHVVPQSFGSTIGSPTALAIGAFATTLTTLSCALMGFRGLSNTDVFVANFNFVAGIGMVISAQWELVRGNSYGYTVLSAFGLFYAGFGALDIPFLGITAAYGNDTVQYNNAVGFFVLSMFPRTINREIAKLTEKVWSVFNIFFLIGSFPINVVYIGIFFFVQLAFTLVSASYFCAADGNAATAAALKKVAGAFAFIAGMFGYYTVGHLMCQEALFFDFPMGDTSRFFKRKLNDQRPVPQHHEKECRA</sequence>
<dbReference type="OrthoDB" id="3648309at2759"/>
<dbReference type="InterPro" id="IPR000791">
    <property type="entry name" value="Gpr1/Fun34/SatP-like"/>
</dbReference>
<accession>W9CG44</accession>
<comment type="similarity">
    <text evidence="2">Belongs to the acetate uptake transporter (AceTr) (TC 2.A.96) family.</text>
</comment>
<evidence type="ECO:0000256" key="4">
    <source>
        <dbReference type="ARBA" id="ARBA00022989"/>
    </source>
</evidence>
<evidence type="ECO:0000256" key="3">
    <source>
        <dbReference type="ARBA" id="ARBA00022692"/>
    </source>
</evidence>
<evidence type="ECO:0000313" key="7">
    <source>
        <dbReference type="EMBL" id="ESZ93525.1"/>
    </source>
</evidence>
<organism evidence="7 8">
    <name type="scientific">Sclerotinia borealis (strain F-4128)</name>
    <dbReference type="NCBI Taxonomy" id="1432307"/>
    <lineage>
        <taxon>Eukaryota</taxon>
        <taxon>Fungi</taxon>
        <taxon>Dikarya</taxon>
        <taxon>Ascomycota</taxon>
        <taxon>Pezizomycotina</taxon>
        <taxon>Leotiomycetes</taxon>
        <taxon>Helotiales</taxon>
        <taxon>Sclerotiniaceae</taxon>
        <taxon>Sclerotinia</taxon>
    </lineage>
</organism>
<keyword evidence="5 6" id="KW-0472">Membrane</keyword>
<feature type="transmembrane region" description="Helical" evidence="6">
    <location>
        <begin position="73"/>
        <end position="91"/>
    </location>
</feature>
<dbReference type="GO" id="GO:0015123">
    <property type="term" value="F:acetate transmembrane transporter activity"/>
    <property type="evidence" value="ECO:0007669"/>
    <property type="project" value="TreeGrafter"/>
</dbReference>
<evidence type="ECO:0000313" key="8">
    <source>
        <dbReference type="Proteomes" id="UP000019487"/>
    </source>
</evidence>
<evidence type="ECO:0000256" key="1">
    <source>
        <dbReference type="ARBA" id="ARBA00004141"/>
    </source>
</evidence>
<dbReference type="EMBL" id="AYSA01000307">
    <property type="protein sequence ID" value="ESZ93525.1"/>
    <property type="molecule type" value="Genomic_DNA"/>
</dbReference>
<proteinExistence type="inferred from homology"/>
<dbReference type="Proteomes" id="UP000019487">
    <property type="component" value="Unassembled WGS sequence"/>
</dbReference>
<dbReference type="PANTHER" id="PTHR31123">
    <property type="entry name" value="ACCUMULATION OF DYADS PROTEIN 2-RELATED"/>
    <property type="match status" value="1"/>
</dbReference>